<name>A0A0E9TYM9_ANGAN</name>
<dbReference type="AlphaFoldDB" id="A0A0E9TYM9"/>
<reference evidence="1" key="1">
    <citation type="submission" date="2014-11" db="EMBL/GenBank/DDBJ databases">
        <authorList>
            <person name="Amaro Gonzalez C."/>
        </authorList>
    </citation>
    <scope>NUCLEOTIDE SEQUENCE</scope>
</reference>
<sequence length="27" mass="3165">MLRSRTPPVTHFSVFMPVKTFYSHAVQ</sequence>
<proteinExistence type="predicted"/>
<accession>A0A0E9TYM9</accession>
<evidence type="ECO:0000313" key="1">
    <source>
        <dbReference type="EMBL" id="JAH58582.1"/>
    </source>
</evidence>
<protein>
    <submittedName>
        <fullName evidence="1">Uncharacterized protein</fullName>
    </submittedName>
</protein>
<organism evidence="1">
    <name type="scientific">Anguilla anguilla</name>
    <name type="common">European freshwater eel</name>
    <name type="synonym">Muraena anguilla</name>
    <dbReference type="NCBI Taxonomy" id="7936"/>
    <lineage>
        <taxon>Eukaryota</taxon>
        <taxon>Metazoa</taxon>
        <taxon>Chordata</taxon>
        <taxon>Craniata</taxon>
        <taxon>Vertebrata</taxon>
        <taxon>Euteleostomi</taxon>
        <taxon>Actinopterygii</taxon>
        <taxon>Neopterygii</taxon>
        <taxon>Teleostei</taxon>
        <taxon>Anguilliformes</taxon>
        <taxon>Anguillidae</taxon>
        <taxon>Anguilla</taxon>
    </lineage>
</organism>
<dbReference type="EMBL" id="GBXM01049995">
    <property type="protein sequence ID" value="JAH58582.1"/>
    <property type="molecule type" value="Transcribed_RNA"/>
</dbReference>
<reference evidence="1" key="2">
    <citation type="journal article" date="2015" name="Fish Shellfish Immunol.">
        <title>Early steps in the European eel (Anguilla anguilla)-Vibrio vulnificus interaction in the gills: Role of the RtxA13 toxin.</title>
        <authorList>
            <person name="Callol A."/>
            <person name="Pajuelo D."/>
            <person name="Ebbesson L."/>
            <person name="Teles M."/>
            <person name="MacKenzie S."/>
            <person name="Amaro C."/>
        </authorList>
    </citation>
    <scope>NUCLEOTIDE SEQUENCE</scope>
</reference>